<keyword evidence="1" id="KW-1133">Transmembrane helix</keyword>
<dbReference type="VEuPathDB" id="MicrosporidiaDB:EDEG_02376"/>
<reference evidence="3" key="2">
    <citation type="submission" date="2015-07" db="EMBL/GenBank/DDBJ databases">
        <title>Contrasting host-pathogen interactions and genome evolution in two generalist and specialist microsporidian pathogens of mosquitoes.</title>
        <authorList>
            <consortium name="The Broad Institute Genomics Platform"/>
            <consortium name="The Broad Institute Genome Sequencing Center for Infectious Disease"/>
            <person name="Cuomo C.A."/>
            <person name="Sanscrainte N.D."/>
            <person name="Goldberg J.M."/>
            <person name="Heiman D."/>
            <person name="Young S."/>
            <person name="Zeng Q."/>
            <person name="Becnel J.J."/>
            <person name="Birren B.W."/>
        </authorList>
    </citation>
    <scope>NUCLEOTIDE SEQUENCE [LARGE SCALE GENOMIC DNA]</scope>
    <source>
        <strain evidence="3">USNM 41457</strain>
    </source>
</reference>
<dbReference type="EMBL" id="AFBI03000041">
    <property type="protein sequence ID" value="EJW03267.1"/>
    <property type="molecule type" value="Genomic_DNA"/>
</dbReference>
<dbReference type="Proteomes" id="UP000003163">
    <property type="component" value="Unassembled WGS sequence"/>
</dbReference>
<dbReference type="AlphaFoldDB" id="J9DPI9"/>
<dbReference type="HOGENOM" id="CLU_2263691_0_0_1"/>
<proteinExistence type="predicted"/>
<evidence type="ECO:0000313" key="3">
    <source>
        <dbReference type="Proteomes" id="UP000003163"/>
    </source>
</evidence>
<sequence length="103" mass="12630">MLKNQTKNVRYINPLHMHKDLFKSNHIFVFFIVKVWIFLRENSILKNYFFFTHEVKNIEKNCITHARYYIYYAFSRKFMKAYTKSIVLCIKIVLIQLNCTDTH</sequence>
<keyword evidence="1" id="KW-0812">Transmembrane</keyword>
<keyword evidence="3" id="KW-1185">Reference proteome</keyword>
<reference evidence="2 3" key="1">
    <citation type="submission" date="2011-08" db="EMBL/GenBank/DDBJ databases">
        <authorList>
            <person name="Liu Z.J."/>
            <person name="Shi F.L."/>
            <person name="Lu J.Q."/>
            <person name="Li M."/>
            <person name="Wang Z.L."/>
        </authorList>
    </citation>
    <scope>NUCLEOTIDE SEQUENCE [LARGE SCALE GENOMIC DNA]</scope>
    <source>
        <strain evidence="2 3">USNM 41457</strain>
    </source>
</reference>
<evidence type="ECO:0000313" key="2">
    <source>
        <dbReference type="EMBL" id="EJW03267.1"/>
    </source>
</evidence>
<dbReference type="InParanoid" id="J9DPI9"/>
<evidence type="ECO:0000256" key="1">
    <source>
        <dbReference type="SAM" id="Phobius"/>
    </source>
</evidence>
<feature type="transmembrane region" description="Helical" evidence="1">
    <location>
        <begin position="21"/>
        <end position="39"/>
    </location>
</feature>
<gene>
    <name evidence="2" type="ORF">EDEG_02376</name>
</gene>
<protein>
    <submittedName>
        <fullName evidence="2">Uncharacterized protein</fullName>
    </submittedName>
</protein>
<keyword evidence="1" id="KW-0472">Membrane</keyword>
<accession>J9DPI9</accession>
<name>J9DPI9_EDHAE</name>
<organism evidence="2 3">
    <name type="scientific">Edhazardia aedis (strain USNM 41457)</name>
    <name type="common">Microsporidian parasite</name>
    <dbReference type="NCBI Taxonomy" id="1003232"/>
    <lineage>
        <taxon>Eukaryota</taxon>
        <taxon>Fungi</taxon>
        <taxon>Fungi incertae sedis</taxon>
        <taxon>Microsporidia</taxon>
        <taxon>Edhazardia</taxon>
    </lineage>
</organism>
<comment type="caution">
    <text evidence="2">The sequence shown here is derived from an EMBL/GenBank/DDBJ whole genome shotgun (WGS) entry which is preliminary data.</text>
</comment>